<dbReference type="GO" id="GO:0016787">
    <property type="term" value="F:hydrolase activity"/>
    <property type="evidence" value="ECO:0007669"/>
    <property type="project" value="UniProtKB-KW"/>
</dbReference>
<keyword evidence="2" id="KW-0378">Hydrolase</keyword>
<organism evidence="2 3">
    <name type="scientific">Chryseobacterium endophyticum</name>
    <dbReference type="NCBI Taxonomy" id="1854762"/>
    <lineage>
        <taxon>Bacteria</taxon>
        <taxon>Pseudomonadati</taxon>
        <taxon>Bacteroidota</taxon>
        <taxon>Flavobacteriia</taxon>
        <taxon>Flavobacteriales</taxon>
        <taxon>Weeksellaceae</taxon>
        <taxon>Chryseobacterium group</taxon>
        <taxon>Chryseobacterium</taxon>
    </lineage>
</organism>
<name>A0AAU6WN25_9FLAO</name>
<accession>A0AAU6WN25</accession>
<dbReference type="AlphaFoldDB" id="A0AAU6WN25"/>
<protein>
    <submittedName>
        <fullName evidence="2">Serine hydrolase</fullName>
        <ecNumber evidence="2">3.-.-.-</ecNumber>
    </submittedName>
</protein>
<gene>
    <name evidence="2" type="ORF">AAFP95_21370</name>
</gene>
<evidence type="ECO:0000259" key="1">
    <source>
        <dbReference type="Pfam" id="PF00144"/>
    </source>
</evidence>
<dbReference type="Proteomes" id="UP001463665">
    <property type="component" value="Chromosome"/>
</dbReference>
<reference evidence="2 3" key="1">
    <citation type="submission" date="2024-04" db="EMBL/GenBank/DDBJ databases">
        <title>Genome sequencing and assembly of rice foliar adapted Chryseobacterium endophyticum OsEnb-ALM-A6.</title>
        <authorList>
            <person name="Kumar S."/>
            <person name="Javed M."/>
            <person name="Chouhan V."/>
            <person name="Charishma K."/>
            <person name="Patel A."/>
            <person name="Kumar M."/>
            <person name="Sahu K.P."/>
            <person name="Kumar A."/>
        </authorList>
    </citation>
    <scope>NUCLEOTIDE SEQUENCE [LARGE SCALE GENOMIC DNA]</scope>
    <source>
        <strain evidence="2 3">OsEnb-ALM-A6</strain>
    </source>
</reference>
<dbReference type="RefSeq" id="WP_345766415.1">
    <property type="nucleotide sequence ID" value="NZ_CP154834.1"/>
</dbReference>
<dbReference type="InterPro" id="IPR050789">
    <property type="entry name" value="Diverse_Enzym_Activities"/>
</dbReference>
<dbReference type="Pfam" id="PF00144">
    <property type="entry name" value="Beta-lactamase"/>
    <property type="match status" value="1"/>
</dbReference>
<dbReference type="SUPFAM" id="SSF56601">
    <property type="entry name" value="beta-lactamase/transpeptidase-like"/>
    <property type="match status" value="1"/>
</dbReference>
<dbReference type="PANTHER" id="PTHR43283:SF7">
    <property type="entry name" value="BETA-LACTAMASE-RELATED DOMAIN-CONTAINING PROTEIN"/>
    <property type="match status" value="1"/>
</dbReference>
<dbReference type="InterPro" id="IPR012338">
    <property type="entry name" value="Beta-lactam/transpept-like"/>
</dbReference>
<evidence type="ECO:0000313" key="3">
    <source>
        <dbReference type="Proteomes" id="UP001463665"/>
    </source>
</evidence>
<sequence>MPGAPQSEVQDQATSLNRPFIDNMNGQGSWSESFWNRFLNNGGDQALSDGSHTLKMEIRPYVKTETVKAGEVIASGSLKLNVVRNPKIDISNIVLNKILPYNGFSISKEKYDTEKIKFLKGSIDEGIFKKINSIVVIKNSGILIEEYFNGENRATLHDPRSVGKSFTSTLMGQAIADGYIKDESEPLKAFYQLDQFKNFSTTKEQITIKDLLTMSSGFDGNDEDSYSPGNEENMYPASDWVKFALDLPFQEKLNHRWHYFTAGVVVLGDIINKSVPNGLKKYADEKLFKPLGIKHYEWQYTPQGVPNTAGGIRMNALDFAKYGQLYKNKGIWNKKQILAKNWINSTFTKQNQITGRKDEYYGYLFWNKRYKSNRKLYEAYYCAGNGGNYILIFKDQPLVIVITASAYGQPYAHSQVDKMVQEFILPAVMGNK</sequence>
<evidence type="ECO:0000313" key="2">
    <source>
        <dbReference type="EMBL" id="XAO74166.1"/>
    </source>
</evidence>
<proteinExistence type="predicted"/>
<dbReference type="InterPro" id="IPR001466">
    <property type="entry name" value="Beta-lactam-related"/>
</dbReference>
<feature type="domain" description="Beta-lactamase-related" evidence="1">
    <location>
        <begin position="134"/>
        <end position="407"/>
    </location>
</feature>
<keyword evidence="3" id="KW-1185">Reference proteome</keyword>
<dbReference type="PANTHER" id="PTHR43283">
    <property type="entry name" value="BETA-LACTAMASE-RELATED"/>
    <property type="match status" value="1"/>
</dbReference>
<dbReference type="EMBL" id="CP154834">
    <property type="protein sequence ID" value="XAO74166.1"/>
    <property type="molecule type" value="Genomic_DNA"/>
</dbReference>
<dbReference type="Gene3D" id="3.40.710.10">
    <property type="entry name" value="DD-peptidase/beta-lactamase superfamily"/>
    <property type="match status" value="1"/>
</dbReference>
<dbReference type="EC" id="3.-.-.-" evidence="2"/>